<feature type="compositionally biased region" description="Low complexity" evidence="1">
    <location>
        <begin position="32"/>
        <end position="63"/>
    </location>
</feature>
<dbReference type="AlphaFoldDB" id="A0AAN7BLW9"/>
<reference evidence="2" key="2">
    <citation type="submission" date="2023-05" db="EMBL/GenBank/DDBJ databases">
        <authorList>
            <consortium name="Lawrence Berkeley National Laboratory"/>
            <person name="Steindorff A."/>
            <person name="Hensen N."/>
            <person name="Bonometti L."/>
            <person name="Westerberg I."/>
            <person name="Brannstrom I.O."/>
            <person name="Guillou S."/>
            <person name="Cros-Aarteil S."/>
            <person name="Calhoun S."/>
            <person name="Haridas S."/>
            <person name="Kuo A."/>
            <person name="Mondo S."/>
            <person name="Pangilinan J."/>
            <person name="Riley R."/>
            <person name="Labutti K."/>
            <person name="Andreopoulos B."/>
            <person name="Lipzen A."/>
            <person name="Chen C."/>
            <person name="Yanf M."/>
            <person name="Daum C."/>
            <person name="Ng V."/>
            <person name="Clum A."/>
            <person name="Ohm R."/>
            <person name="Martin F."/>
            <person name="Silar P."/>
            <person name="Natvig D."/>
            <person name="Lalanne C."/>
            <person name="Gautier V."/>
            <person name="Ament-Velasquez S.L."/>
            <person name="Kruys A."/>
            <person name="Hutchinson M.I."/>
            <person name="Powell A.J."/>
            <person name="Barry K."/>
            <person name="Miller A.N."/>
            <person name="Grigoriev I.V."/>
            <person name="Debuchy R."/>
            <person name="Gladieux P."/>
            <person name="Thoren M.H."/>
            <person name="Johannesson H."/>
        </authorList>
    </citation>
    <scope>NUCLEOTIDE SEQUENCE</scope>
    <source>
        <strain evidence="2">CBS 990.96</strain>
    </source>
</reference>
<dbReference type="EMBL" id="MU865363">
    <property type="protein sequence ID" value="KAK4225593.1"/>
    <property type="molecule type" value="Genomic_DNA"/>
</dbReference>
<proteinExistence type="predicted"/>
<name>A0AAN7BLW9_9PEZI</name>
<evidence type="ECO:0000256" key="1">
    <source>
        <dbReference type="SAM" id="MobiDB-lite"/>
    </source>
</evidence>
<evidence type="ECO:0000313" key="2">
    <source>
        <dbReference type="EMBL" id="KAK4225593.1"/>
    </source>
</evidence>
<feature type="region of interest" description="Disordered" evidence="1">
    <location>
        <begin position="21"/>
        <end position="64"/>
    </location>
</feature>
<dbReference type="Proteomes" id="UP001301958">
    <property type="component" value="Unassembled WGS sequence"/>
</dbReference>
<reference evidence="2" key="1">
    <citation type="journal article" date="2023" name="Mol. Phylogenet. Evol.">
        <title>Genome-scale phylogeny and comparative genomics of the fungal order Sordariales.</title>
        <authorList>
            <person name="Hensen N."/>
            <person name="Bonometti L."/>
            <person name="Westerberg I."/>
            <person name="Brannstrom I.O."/>
            <person name="Guillou S."/>
            <person name="Cros-Aarteil S."/>
            <person name="Calhoun S."/>
            <person name="Haridas S."/>
            <person name="Kuo A."/>
            <person name="Mondo S."/>
            <person name="Pangilinan J."/>
            <person name="Riley R."/>
            <person name="LaButti K."/>
            <person name="Andreopoulos B."/>
            <person name="Lipzen A."/>
            <person name="Chen C."/>
            <person name="Yan M."/>
            <person name="Daum C."/>
            <person name="Ng V."/>
            <person name="Clum A."/>
            <person name="Steindorff A."/>
            <person name="Ohm R.A."/>
            <person name="Martin F."/>
            <person name="Silar P."/>
            <person name="Natvig D.O."/>
            <person name="Lalanne C."/>
            <person name="Gautier V."/>
            <person name="Ament-Velasquez S.L."/>
            <person name="Kruys A."/>
            <person name="Hutchinson M.I."/>
            <person name="Powell A.J."/>
            <person name="Barry K."/>
            <person name="Miller A.N."/>
            <person name="Grigoriev I.V."/>
            <person name="Debuchy R."/>
            <person name="Gladieux P."/>
            <person name="Hiltunen Thoren M."/>
            <person name="Johannesson H."/>
        </authorList>
    </citation>
    <scope>NUCLEOTIDE SEQUENCE</scope>
    <source>
        <strain evidence="2">CBS 990.96</strain>
    </source>
</reference>
<comment type="caution">
    <text evidence="2">The sequence shown here is derived from an EMBL/GenBank/DDBJ whole genome shotgun (WGS) entry which is preliminary data.</text>
</comment>
<accession>A0AAN7BLW9</accession>
<keyword evidence="3" id="KW-1185">Reference proteome</keyword>
<protein>
    <submittedName>
        <fullName evidence="2">Uncharacterized protein</fullName>
    </submittedName>
</protein>
<evidence type="ECO:0000313" key="3">
    <source>
        <dbReference type="Proteomes" id="UP001301958"/>
    </source>
</evidence>
<organism evidence="2 3">
    <name type="scientific">Podospora fimiseda</name>
    <dbReference type="NCBI Taxonomy" id="252190"/>
    <lineage>
        <taxon>Eukaryota</taxon>
        <taxon>Fungi</taxon>
        <taxon>Dikarya</taxon>
        <taxon>Ascomycota</taxon>
        <taxon>Pezizomycotina</taxon>
        <taxon>Sordariomycetes</taxon>
        <taxon>Sordariomycetidae</taxon>
        <taxon>Sordariales</taxon>
        <taxon>Podosporaceae</taxon>
        <taxon>Podospora</taxon>
    </lineage>
</organism>
<gene>
    <name evidence="2" type="ORF">QBC38DRAFT_482512</name>
</gene>
<sequence>MDSHIMDNDSDWVLPAHKLREALPAARQPENSPVSSPQVSTPSSVTPVASTSSSDASTSTDSSAEFSIPIDDYSALYTHFSEMGPGSQHEFNSTLAHKAFEESQRDQVKSFPRWIAALASLETPETSPYCQYAKVKINTVDDFLASYAVVHPEPENRFLDRIPDNFELLKNTKAPFAVLTFAAKIDLLEHLVLAWMFQNLWKNIPKYRAPNPEDFEPTWVERQRVRLSLWELAFDWTVHTMIPSQQQAPCVPARSFWLRERFDESGGLRPNTNCASNFNIKHSRQLYAFTLRDHRHTEPTAMHEILEDIFGRDNAFEVFGKESVDYLRSTISYMESIPDFLIKGHQRWRHDKSRYSGSTSREDLFKVLWEPPSPTDRNRGRARARGLWGPMIAVTVSTRCLVALIPLGLGFWDIHERWELYQHFF</sequence>